<feature type="transmembrane region" description="Helical" evidence="1">
    <location>
        <begin position="356"/>
        <end position="374"/>
    </location>
</feature>
<feature type="transmembrane region" description="Helical" evidence="1">
    <location>
        <begin position="95"/>
        <end position="119"/>
    </location>
</feature>
<dbReference type="InterPro" id="IPR048243">
    <property type="entry name" value="AftB-like"/>
</dbReference>
<feature type="transmembrane region" description="Helical" evidence="1">
    <location>
        <begin position="20"/>
        <end position="41"/>
    </location>
</feature>
<sequence length="592" mass="65827">MLNFYPVNNTNNKNLVRLSAAASVIVIGVFSFWGGFVRRWISDDGLIVLRTVRNLEAGNGPVFNMGERVEANTSTLWQYLILLLRWITGADLAGIAIYLGLFLSVCAMALGAFATAGLVSRGKSATLVAPAGALVYLALPPARDFFTSGLEWGLAIFYLAVLWWMLLKWARGVDKHAANASDSMPYWLAVWAGLSWLVRPELALYGGLVGVLLLAAHRNWKAWLGILAAALPLPLGYQIFRMGYYGLLTPHTAVAKSASGAAWSHGFNYLGDFALPYALYLPLIVLAAWALWSLRRELRPSGFRTPATAAYLLLAAGLLHLIYVLRVGGDFMHGRMLLLPLFALLLPVFVLPLRSILGAVTTSICAIWACVIVLRGHSVDWDDFSRPLNIVDEREFWTHATKHQPGHPPRSVEDFDHMRFIEHYQEGMDELEAGDALAVLYAKKGEENAYGWMGIERDPSIDELPTVYFINMGMTSMNAPLEVRVLDDIGLATPLAARQPRIADGRIGHDKSLPTYWQAAQTAVDIDELPSWYDKEETRKARKALQTEDFQKLFATYKDPLDAKRFFENIKFALTDGRTLTFSEDPGDYLGK</sequence>
<evidence type="ECO:0000313" key="3">
    <source>
        <dbReference type="EMBL" id="PCC82449.1"/>
    </source>
</evidence>
<dbReference type="Proteomes" id="UP000218690">
    <property type="component" value="Unassembled WGS sequence"/>
</dbReference>
<dbReference type="Pfam" id="PF26371">
    <property type="entry name" value="AftB_C"/>
    <property type="match status" value="1"/>
</dbReference>
<accession>A0A2A4AIY2</accession>
<evidence type="ECO:0000313" key="4">
    <source>
        <dbReference type="Proteomes" id="UP000218690"/>
    </source>
</evidence>
<gene>
    <name evidence="3" type="ORF">COM45_09115</name>
</gene>
<feature type="transmembrane region" description="Helical" evidence="1">
    <location>
        <begin position="331"/>
        <end position="349"/>
    </location>
</feature>
<keyword evidence="1" id="KW-1133">Transmembrane helix</keyword>
<feature type="transmembrane region" description="Helical" evidence="1">
    <location>
        <begin position="274"/>
        <end position="294"/>
    </location>
</feature>
<evidence type="ECO:0000259" key="2">
    <source>
        <dbReference type="Pfam" id="PF26371"/>
    </source>
</evidence>
<evidence type="ECO:0000256" key="1">
    <source>
        <dbReference type="SAM" id="Phobius"/>
    </source>
</evidence>
<feature type="domain" description="Terminal beta-(1-&gt;2)-arabinofuranosyltransferase C-terminal" evidence="2">
    <location>
        <begin position="418"/>
        <end position="590"/>
    </location>
</feature>
<feature type="transmembrane region" description="Helical" evidence="1">
    <location>
        <begin position="222"/>
        <end position="240"/>
    </location>
</feature>
<feature type="transmembrane region" description="Helical" evidence="1">
    <location>
        <begin position="125"/>
        <end position="142"/>
    </location>
</feature>
<dbReference type="NCBIfam" id="NF041480">
    <property type="entry name" value="flag_mot_ctl_ZomB"/>
    <property type="match status" value="1"/>
</dbReference>
<protein>
    <recommendedName>
        <fullName evidence="2">Terminal beta-(1-&gt;2)-arabinofuranosyltransferase C-terminal domain-containing protein</fullName>
    </recommendedName>
</protein>
<proteinExistence type="predicted"/>
<keyword evidence="1" id="KW-0472">Membrane</keyword>
<reference evidence="3 4" key="1">
    <citation type="submission" date="2017-09" db="EMBL/GenBank/DDBJ databases">
        <title>Draft Genome Sequence of Corynebacterium accolens AH4003.</title>
        <authorList>
            <person name="Chen Y."/>
            <person name="Oosthuysen W.F."/>
            <person name="Kelley S."/>
            <person name="Horswill A."/>
        </authorList>
    </citation>
    <scope>NUCLEOTIDE SEQUENCE [LARGE SCALE GENOMIC DNA]</scope>
    <source>
        <strain evidence="3 4">AH4003</strain>
    </source>
</reference>
<dbReference type="AlphaFoldDB" id="A0A2A4AIY2"/>
<feature type="transmembrane region" description="Helical" evidence="1">
    <location>
        <begin position="149"/>
        <end position="166"/>
    </location>
</feature>
<dbReference type="EMBL" id="NWBP01000025">
    <property type="protein sequence ID" value="PCC82449.1"/>
    <property type="molecule type" value="Genomic_DNA"/>
</dbReference>
<dbReference type="InterPro" id="IPR058983">
    <property type="entry name" value="AftB_C"/>
</dbReference>
<feature type="transmembrane region" description="Helical" evidence="1">
    <location>
        <begin position="186"/>
        <end position="215"/>
    </location>
</feature>
<organism evidence="3 4">
    <name type="scientific">Corynebacterium accolens</name>
    <dbReference type="NCBI Taxonomy" id="38284"/>
    <lineage>
        <taxon>Bacteria</taxon>
        <taxon>Bacillati</taxon>
        <taxon>Actinomycetota</taxon>
        <taxon>Actinomycetes</taxon>
        <taxon>Mycobacteriales</taxon>
        <taxon>Corynebacteriaceae</taxon>
        <taxon>Corynebacterium</taxon>
    </lineage>
</organism>
<keyword evidence="1" id="KW-0812">Transmembrane</keyword>
<comment type="caution">
    <text evidence="3">The sequence shown here is derived from an EMBL/GenBank/DDBJ whole genome shotgun (WGS) entry which is preliminary data.</text>
</comment>
<feature type="transmembrane region" description="Helical" evidence="1">
    <location>
        <begin position="306"/>
        <end position="325"/>
    </location>
</feature>
<name>A0A2A4AIY2_9CORY</name>